<reference evidence="4 5" key="1">
    <citation type="submission" date="2017-06" db="EMBL/GenBank/DDBJ databases">
        <authorList>
            <person name="Kim H.J."/>
            <person name="Triplett B.A."/>
        </authorList>
    </citation>
    <scope>NUCLEOTIDE SEQUENCE [LARGE SCALE GENOMIC DNA]</scope>
    <source>
        <strain evidence="4 5">DSM 13116</strain>
    </source>
</reference>
<dbReference type="InterPro" id="IPR036388">
    <property type="entry name" value="WH-like_DNA-bd_sf"/>
</dbReference>
<feature type="region of interest" description="Disordered" evidence="1">
    <location>
        <begin position="26"/>
        <end position="47"/>
    </location>
</feature>
<dbReference type="GO" id="GO:0015074">
    <property type="term" value="P:DNA integration"/>
    <property type="evidence" value="ECO:0007669"/>
    <property type="project" value="InterPro"/>
</dbReference>
<dbReference type="InterPro" id="IPR036397">
    <property type="entry name" value="RNaseH_sf"/>
</dbReference>
<dbReference type="Pfam" id="PF02316">
    <property type="entry name" value="HTH_Tnp_Mu_1"/>
    <property type="match status" value="1"/>
</dbReference>
<name>A0A238XK47_9BACT</name>
<sequence>MDTRNSFTANGLATLLGVSRQAVRKRADREGWKSHQREGRGGGNDWLLASMPKATRDQVLAAVLSQEPAEEPNLPVPSQSTAPAIPAESSLVIAQLTERQRRTMEARLVFVREVERLTAAAGKETAVRGLVEAARGHRLAKHLQALVNVANDRPGKGEERGLSRRRLYGWCAVYAIAGAAALAPQHKQRDMSVPPWANEFLALYQTPQHPSVADCLRRLEWPGQKPTIHAVYRFLKKIGVPALMTGRATGNALTKLRPHKLRTTESLLPGDVYTADGTTFDAEIQNPLNGQPFKPEITLVIDVATRKCVGVSVGLGESGLTILDALRMACCYGGLPLMLYTDNGSGYKNKLLLGEGQGMLARLDIQMVNSIPTRPQGKGLMERAVQTICTPLSKRLPSCTHKDMDRDAALKVFRLSRKDIKEKGRSDLLPTWPEFLKQLLARVEEYNATPHSSLPLTVTAEGKRRRMSPDEYWQDFEARGWQPFSVPAQEREDLFMPGCRRTVRNGVVRLFNGEYFASDLEEFHGSIVEVRYDIWDSSRVHVWTTKGEKVCTAELNAHALPYFPPSQVEALREKRKAGQVLRLAKKLEAIEPGARIEVPEPVTHEPLFVADSIQPEAEAEVAEVMERTRAEQKAAPVEARPNFQFPYEKYEWLMRNRGQWTDTDVAWLNRYTQGEDYADLHDHYKSMGIAWSGDILARAGEF</sequence>
<evidence type="ECO:0000313" key="4">
    <source>
        <dbReference type="EMBL" id="SNR59376.1"/>
    </source>
</evidence>
<dbReference type="OrthoDB" id="5676324at2"/>
<dbReference type="Proteomes" id="UP000198324">
    <property type="component" value="Unassembled WGS sequence"/>
</dbReference>
<dbReference type="EMBL" id="FZOC01000001">
    <property type="protein sequence ID" value="SNR59376.1"/>
    <property type="molecule type" value="Genomic_DNA"/>
</dbReference>
<feature type="domain" description="HTH Mu-type" evidence="3">
    <location>
        <begin position="3"/>
        <end position="67"/>
    </location>
</feature>
<proteinExistence type="predicted"/>
<dbReference type="InterPro" id="IPR012337">
    <property type="entry name" value="RNaseH-like_sf"/>
</dbReference>
<dbReference type="AlphaFoldDB" id="A0A238XK47"/>
<dbReference type="InterPro" id="IPR003314">
    <property type="entry name" value="Mu-type_HTH"/>
</dbReference>
<dbReference type="InterPro" id="IPR001584">
    <property type="entry name" value="Integrase_cat-core"/>
</dbReference>
<keyword evidence="5" id="KW-1185">Reference proteome</keyword>
<evidence type="ECO:0000313" key="5">
    <source>
        <dbReference type="Proteomes" id="UP000198324"/>
    </source>
</evidence>
<dbReference type="RefSeq" id="WP_089270862.1">
    <property type="nucleotide sequence ID" value="NZ_FZOC01000001.1"/>
</dbReference>
<evidence type="ECO:0000256" key="1">
    <source>
        <dbReference type="SAM" id="MobiDB-lite"/>
    </source>
</evidence>
<protein>
    <submittedName>
        <fullName evidence="4">Putative transposase</fullName>
    </submittedName>
</protein>
<dbReference type="Pfam" id="PF09299">
    <property type="entry name" value="Mu-transpos_C"/>
    <property type="match status" value="1"/>
</dbReference>
<feature type="compositionally biased region" description="Basic and acidic residues" evidence="1">
    <location>
        <begin position="26"/>
        <end position="40"/>
    </location>
</feature>
<accession>A0A238XK47</accession>
<dbReference type="Gene3D" id="1.10.10.10">
    <property type="entry name" value="Winged helix-like DNA-binding domain superfamily/Winged helix DNA-binding domain"/>
    <property type="match status" value="1"/>
</dbReference>
<dbReference type="SUPFAM" id="SSF50610">
    <property type="entry name" value="mu transposase, C-terminal domain"/>
    <property type="match status" value="1"/>
</dbReference>
<dbReference type="InterPro" id="IPR009004">
    <property type="entry name" value="Transposase_Mu_C"/>
</dbReference>
<dbReference type="InterPro" id="IPR015378">
    <property type="entry name" value="Transposase-like_Mu_C"/>
</dbReference>
<dbReference type="GO" id="GO:0003677">
    <property type="term" value="F:DNA binding"/>
    <property type="evidence" value="ECO:0007669"/>
    <property type="project" value="InterPro"/>
</dbReference>
<feature type="domain" description="Integrase catalytic" evidence="2">
    <location>
        <begin position="265"/>
        <end position="438"/>
    </location>
</feature>
<dbReference type="InterPro" id="IPR009061">
    <property type="entry name" value="DNA-bd_dom_put_sf"/>
</dbReference>
<dbReference type="PROSITE" id="PS50994">
    <property type="entry name" value="INTEGRASE"/>
    <property type="match status" value="1"/>
</dbReference>
<dbReference type="Pfam" id="PF00665">
    <property type="entry name" value="rve"/>
    <property type="match status" value="1"/>
</dbReference>
<evidence type="ECO:0000259" key="2">
    <source>
        <dbReference type="PROSITE" id="PS50994"/>
    </source>
</evidence>
<organism evidence="4 5">
    <name type="scientific">Humidesulfovibrio mexicanus</name>
    <dbReference type="NCBI Taxonomy" id="147047"/>
    <lineage>
        <taxon>Bacteria</taxon>
        <taxon>Pseudomonadati</taxon>
        <taxon>Thermodesulfobacteriota</taxon>
        <taxon>Desulfovibrionia</taxon>
        <taxon>Desulfovibrionales</taxon>
        <taxon>Desulfovibrionaceae</taxon>
        <taxon>Humidesulfovibrio</taxon>
    </lineage>
</organism>
<dbReference type="PROSITE" id="PS51702">
    <property type="entry name" value="HTH_MU"/>
    <property type="match status" value="1"/>
</dbReference>
<evidence type="ECO:0000259" key="3">
    <source>
        <dbReference type="PROSITE" id="PS51702"/>
    </source>
</evidence>
<dbReference type="SUPFAM" id="SSF53098">
    <property type="entry name" value="Ribonuclease H-like"/>
    <property type="match status" value="1"/>
</dbReference>
<dbReference type="SUPFAM" id="SSF46955">
    <property type="entry name" value="Putative DNA-binding domain"/>
    <property type="match status" value="1"/>
</dbReference>
<gene>
    <name evidence="4" type="ORF">SAMN04488503_0223</name>
</gene>
<dbReference type="Gene3D" id="3.30.420.10">
    <property type="entry name" value="Ribonuclease H-like superfamily/Ribonuclease H"/>
    <property type="match status" value="1"/>
</dbReference>